<name>A0A0D2WVX2_CAPO3</name>
<dbReference type="InterPro" id="IPR055406">
    <property type="entry name" value="HEAT_Maestro"/>
</dbReference>
<dbReference type="InterPro" id="IPR055408">
    <property type="entry name" value="HEAT_MROH2B-like"/>
</dbReference>
<dbReference type="PhylomeDB" id="A0A0D2WVX2"/>
<dbReference type="RefSeq" id="XP_004344439.1">
    <property type="nucleotide sequence ID" value="XM_004344389.2"/>
</dbReference>
<evidence type="ECO:0000259" key="4">
    <source>
        <dbReference type="Pfam" id="PF23210"/>
    </source>
</evidence>
<keyword evidence="8" id="KW-1185">Reference proteome</keyword>
<evidence type="ECO:0000313" key="8">
    <source>
        <dbReference type="Proteomes" id="UP000008743"/>
    </source>
</evidence>
<dbReference type="OMA" id="EVYIKAM"/>
<dbReference type="eggNOG" id="KOG2032">
    <property type="taxonomic scope" value="Eukaryota"/>
</dbReference>
<dbReference type="InterPro" id="IPR011989">
    <property type="entry name" value="ARM-like"/>
</dbReference>
<dbReference type="Gene3D" id="1.25.10.10">
    <property type="entry name" value="Leucine-rich Repeat Variant"/>
    <property type="match status" value="3"/>
</dbReference>
<dbReference type="SUPFAM" id="SSF48371">
    <property type="entry name" value="ARM repeat"/>
    <property type="match status" value="2"/>
</dbReference>
<dbReference type="OrthoDB" id="1884734at2759"/>
<proteinExistence type="predicted"/>
<protein>
    <submittedName>
        <fullName evidence="7">Uncharacterized protein</fullName>
    </submittedName>
</protein>
<evidence type="ECO:0000256" key="1">
    <source>
        <dbReference type="ARBA" id="ARBA00022737"/>
    </source>
</evidence>
<dbReference type="PANTHER" id="PTHR23120:SF0">
    <property type="entry name" value="MAESTRO HEAT-LIKE REPEAT FAMILY MEMBER 1"/>
    <property type="match status" value="1"/>
</dbReference>
<gene>
    <name evidence="7" type="ORF">CAOG_006818</name>
</gene>
<feature type="domain" description="MROH2B-like HEAT-repeats" evidence="4">
    <location>
        <begin position="272"/>
        <end position="932"/>
    </location>
</feature>
<dbReference type="GO" id="GO:0005737">
    <property type="term" value="C:cytoplasm"/>
    <property type="evidence" value="ECO:0007669"/>
    <property type="project" value="TreeGrafter"/>
</dbReference>
<dbReference type="Pfam" id="PF21047">
    <property type="entry name" value="HEAT_Maestro"/>
    <property type="match status" value="1"/>
</dbReference>
<evidence type="ECO:0000259" key="3">
    <source>
        <dbReference type="Pfam" id="PF21047"/>
    </source>
</evidence>
<feature type="domain" description="Maestro/Maestro-like HEAT-repeats" evidence="6">
    <location>
        <begin position="1383"/>
        <end position="1651"/>
    </location>
</feature>
<evidence type="ECO:0000256" key="2">
    <source>
        <dbReference type="SAM" id="MobiDB-lite"/>
    </source>
</evidence>
<organism evidence="7 8">
    <name type="scientific">Capsaspora owczarzaki (strain ATCC 30864)</name>
    <dbReference type="NCBI Taxonomy" id="595528"/>
    <lineage>
        <taxon>Eukaryota</taxon>
        <taxon>Filasterea</taxon>
        <taxon>Capsaspora</taxon>
    </lineage>
</organism>
<evidence type="ECO:0000259" key="5">
    <source>
        <dbReference type="Pfam" id="PF23221"/>
    </source>
</evidence>
<accession>A0A0D2WVX2</accession>
<feature type="domain" description="Maestro-like HEAT-repeats" evidence="3">
    <location>
        <begin position="959"/>
        <end position="1193"/>
    </location>
</feature>
<dbReference type="InParanoid" id="A0A0D2WVX2"/>
<dbReference type="EMBL" id="KE346371">
    <property type="protein sequence ID" value="KJE96498.1"/>
    <property type="molecule type" value="Genomic_DNA"/>
</dbReference>
<dbReference type="Pfam" id="PF23221">
    <property type="entry name" value="HEAT_MROH2B_1st"/>
    <property type="match status" value="1"/>
</dbReference>
<dbReference type="PANTHER" id="PTHR23120">
    <property type="entry name" value="MAESTRO-RELATED HEAT DOMAIN-CONTAINING"/>
    <property type="match status" value="1"/>
</dbReference>
<dbReference type="Pfam" id="PF23227">
    <property type="entry name" value="HEAT_MROH2B_C"/>
    <property type="match status" value="1"/>
</dbReference>
<dbReference type="Pfam" id="PF23210">
    <property type="entry name" value="HEAT_Maestro_2"/>
    <property type="match status" value="1"/>
</dbReference>
<keyword evidence="1" id="KW-0677">Repeat</keyword>
<dbReference type="InterPro" id="IPR045206">
    <property type="entry name" value="Maestro_heat-like_prot"/>
</dbReference>
<dbReference type="InterPro" id="IPR048465">
    <property type="entry name" value="Maestro-like_HEAT"/>
</dbReference>
<evidence type="ECO:0000313" key="7">
    <source>
        <dbReference type="EMBL" id="KJE96498.1"/>
    </source>
</evidence>
<sequence>MSKVPVFKDDKDPTVLKTGGHIDGMVMALIETAADKEETVHDRVRQSLVDLGLQQPNLVLSSILVFFHKNKKNIPLPHRTLLLRVLRDIVNERLEKLPHDLCAMLIRLASSELTATKDLVPDWQSTSSELIVSLGGRFGKEVVDELLSKCEPATIPHFYIVKTLGNFASSHAALMVPCLNDVFSRLLPVLGMIKQDNMKLVFSTSIGHFCESIITFVANKTDHTADNLGQRDFAGQVFTAFEVMFNVWLPNGNDPKLRMAIVEALGFMAQCLSREQFDIQLPKLVPGVLALYKKHNEHLPITAGMCMILETAVKEDTRALDPLLEQTLQTLQPMVAIPIDYGSSTSLKNHNELLRCFEILARSYSDRVVAFLIQKLENSNPANRIATLDVLKHIINSRDAELKDKKELILSGLKQVLQEPNLSVRKTFGTVVIAMASKKYLGLEGGNAMIEFVVRQCALVEDAADRKKREEEERKRRAAQSKDSDESRQRAFSELEVTSPQGLRSMCENVLHLITTTIPHMEEVLWPFLTEFLVPVQYTDAFAIVCKCLTYLASKKRAENAEDYMINFDRKVNVPRPFALIGRLLVMASHPQERQRGMHALQLLQSFSPNLRATLPDMWDDVIPKLLAYLEANADGEFDQKAWEELLLKFLARTIDKVGNEDWTVSLGEDMAKQLPLYDKLVTHKNFLLRCIGVCMKKSTNKNFIKTHLDIMFNSIDHKDQVEREGVAQGFGFAASSHLDTVIEKLQTVTKTDMVRKSSGFFGMVKDKSEIDVERLRATVMLGFGYTALYAPSNLITSRIDVSIFNIIIPQFATIRETFVRENVTRAVALICTALLPDRIDDPKFVCTRRTELLNNMLTYITAEKNTLKNQVQALAMDALTTMVHMAPVLSDADRLDAVRTCTTAIYELPENVDAELMTQTLTSLNKMLAAIIEENASISSLTSMLESLAPTIRSDQAHRRQRAVEAALYVSQQYFKFKSERLKENPEVPEDFLGFGKLIAFLAPRCTDPVVKIRQTALDAIQVLLRVSELTRAGSPDKLTSNPAIEAVTVLKERAEKSEPNAQFAVVNDLSKVLAKTLDPIELLPFVVELLEGLTDKEDAAASGACVVLNGLFRQRGAELGTDVQLLLGEIHKRLKLIKHEQTEIGTLRSLRTLATHHLKTVVTDLLAFDLPYDEVVVKIWKTLAGEEVTALPMLEHLLTVITKNQPYEEKPSKNNKKEYTREATRPPMQATSALAEVFRAEDSEALVGKLLPRIMCSLLIRIGTSNGMDGPKLPIGDTISAFKEFLIRSKADYVTKDLDEQDHWDLLSDEDEFFNGLTTVARSICVHGGEHVPAMIEFLMPFLSSPYDTQRVVTAALFAEFIYNRCAENVNLIEQLMNACLGRLIDDSHVVRKLCIRGLGNVANAPEAQIQRYSTTILSAMMAGMDDKNDIDEEITMEAMNGLSKILAKLDENHIRPILINICLRIRPCFEKQQDGVRAAAITLFGKLSRFGDGPSKAPFFEQILANFVSMLLHLNDDSVLVRTACKSALKDVGPLLGADDVNAMFQKYLLEKGSLLYPDFMSDLSKLVIDAFPEKMNFFVMGNVNFFKSDWDTIKANAALFAGFLLCQINKTARGSVTVEHVCSSLTNLLQESSPLVREKAAEAIGLLFDY</sequence>
<dbReference type="InterPro" id="IPR016024">
    <property type="entry name" value="ARM-type_fold"/>
</dbReference>
<feature type="region of interest" description="Disordered" evidence="2">
    <location>
        <begin position="465"/>
        <end position="496"/>
    </location>
</feature>
<dbReference type="Proteomes" id="UP000008743">
    <property type="component" value="Unassembled WGS sequence"/>
</dbReference>
<evidence type="ECO:0000259" key="6">
    <source>
        <dbReference type="Pfam" id="PF23227"/>
    </source>
</evidence>
<feature type="compositionally biased region" description="Basic and acidic residues" evidence="2">
    <location>
        <begin position="465"/>
        <end position="493"/>
    </location>
</feature>
<dbReference type="InterPro" id="IPR056282">
    <property type="entry name" value="MROH2B-like_N_HEAT"/>
</dbReference>
<feature type="domain" description="MROH2B-like N-terminal HEAT-repeats" evidence="5">
    <location>
        <begin position="48"/>
        <end position="268"/>
    </location>
</feature>
<dbReference type="STRING" id="595528.A0A0D2WVX2"/>
<reference evidence="8" key="1">
    <citation type="submission" date="2011-02" db="EMBL/GenBank/DDBJ databases">
        <title>The Genome Sequence of Capsaspora owczarzaki ATCC 30864.</title>
        <authorList>
            <person name="Russ C."/>
            <person name="Cuomo C."/>
            <person name="Burger G."/>
            <person name="Gray M.W."/>
            <person name="Holland P.W.H."/>
            <person name="King N."/>
            <person name="Lang F.B.F."/>
            <person name="Roger A.J."/>
            <person name="Ruiz-Trillo I."/>
            <person name="Young S.K."/>
            <person name="Zeng Q."/>
            <person name="Gargeya S."/>
            <person name="Alvarado L."/>
            <person name="Berlin A."/>
            <person name="Chapman S.B."/>
            <person name="Chen Z."/>
            <person name="Freedman E."/>
            <person name="Gellesch M."/>
            <person name="Goldberg J."/>
            <person name="Griggs A."/>
            <person name="Gujja S."/>
            <person name="Heilman E."/>
            <person name="Heiman D."/>
            <person name="Howarth C."/>
            <person name="Mehta T."/>
            <person name="Neiman D."/>
            <person name="Pearson M."/>
            <person name="Roberts A."/>
            <person name="Saif S."/>
            <person name="Shea T."/>
            <person name="Shenoy N."/>
            <person name="Sisk P."/>
            <person name="Stolte C."/>
            <person name="Sykes S."/>
            <person name="White J."/>
            <person name="Yandava C."/>
            <person name="Haas B."/>
            <person name="Nusbaum C."/>
            <person name="Birren B."/>
        </authorList>
    </citation>
    <scope>NUCLEOTIDE SEQUENCE</scope>
    <source>
        <strain evidence="8">ATCC 30864</strain>
    </source>
</reference>